<keyword evidence="2" id="KW-0472">Membrane</keyword>
<evidence type="ECO:0000256" key="2">
    <source>
        <dbReference type="SAM" id="Phobius"/>
    </source>
</evidence>
<dbReference type="Proteomes" id="UP000060787">
    <property type="component" value="Chromosome"/>
</dbReference>
<evidence type="ECO:0000256" key="1">
    <source>
        <dbReference type="SAM" id="MobiDB-lite"/>
    </source>
</evidence>
<feature type="transmembrane region" description="Helical" evidence="2">
    <location>
        <begin position="78"/>
        <end position="97"/>
    </location>
</feature>
<gene>
    <name evidence="3" type="ORF">LA76x_4729</name>
</gene>
<keyword evidence="4" id="KW-1185">Reference proteome</keyword>
<evidence type="ECO:0000313" key="3">
    <source>
        <dbReference type="EMBL" id="ALN82832.1"/>
    </source>
</evidence>
<dbReference type="EMBL" id="CP011129">
    <property type="protein sequence ID" value="ALN82832.1"/>
    <property type="molecule type" value="Genomic_DNA"/>
</dbReference>
<evidence type="ECO:0008006" key="5">
    <source>
        <dbReference type="Google" id="ProtNLM"/>
    </source>
</evidence>
<keyword evidence="2" id="KW-0812">Transmembrane</keyword>
<sequence length="198" mass="21951">MSREGDAEDAMSSFNPYEAPKSALVHSPRDTGEQAGPWRDGKDLVAQRSSELPARCVKCNAEATAPKLLQRYYWHHRGWHLLILFNLVIYVIVRVAIRKSARLNVGVCAVHARQRLVAMWAAVLLLSASVATLLVAMNRQLGGEMYLLSLVLLIAAIAVGLVKARLLYPKRISERYARYAGCGDEFLATLPSFGDSDR</sequence>
<keyword evidence="2" id="KW-1133">Transmembrane helix</keyword>
<proteinExistence type="predicted"/>
<reference evidence="3 4" key="1">
    <citation type="journal article" date="2015" name="BMC Genomics">
        <title>Comparative genomics and metabolic profiling of the genus Lysobacter.</title>
        <authorList>
            <person name="de Bruijn I."/>
            <person name="Cheng X."/>
            <person name="de Jager V."/>
            <person name="Exposito R.G."/>
            <person name="Watrous J."/>
            <person name="Patel N."/>
            <person name="Postma J."/>
            <person name="Dorrestein P.C."/>
            <person name="Kobayashi D."/>
            <person name="Raaijmakers J.M."/>
        </authorList>
    </citation>
    <scope>NUCLEOTIDE SEQUENCE [LARGE SCALE GENOMIC DNA]</scope>
    <source>
        <strain evidence="3 4">76</strain>
    </source>
</reference>
<dbReference type="KEGG" id="lab:LA76x_4729"/>
<dbReference type="AlphaFoldDB" id="A0A0S2FH15"/>
<name>A0A0S2FH15_LYSAN</name>
<protein>
    <recommendedName>
        <fullName evidence="5">Transmembrane protein</fullName>
    </recommendedName>
</protein>
<organism evidence="3 4">
    <name type="scientific">Lysobacter antibioticus</name>
    <dbReference type="NCBI Taxonomy" id="84531"/>
    <lineage>
        <taxon>Bacteria</taxon>
        <taxon>Pseudomonadati</taxon>
        <taxon>Pseudomonadota</taxon>
        <taxon>Gammaproteobacteria</taxon>
        <taxon>Lysobacterales</taxon>
        <taxon>Lysobacteraceae</taxon>
        <taxon>Lysobacter</taxon>
    </lineage>
</organism>
<feature type="region of interest" description="Disordered" evidence="1">
    <location>
        <begin position="1"/>
        <end position="40"/>
    </location>
</feature>
<accession>A0A0S2FH15</accession>
<dbReference type="eggNOG" id="ENOG5033CVZ">
    <property type="taxonomic scope" value="Bacteria"/>
</dbReference>
<feature type="transmembrane region" description="Helical" evidence="2">
    <location>
        <begin position="117"/>
        <end position="139"/>
    </location>
</feature>
<evidence type="ECO:0000313" key="4">
    <source>
        <dbReference type="Proteomes" id="UP000060787"/>
    </source>
</evidence>
<feature type="transmembrane region" description="Helical" evidence="2">
    <location>
        <begin position="145"/>
        <end position="168"/>
    </location>
</feature>
<dbReference type="PATRIC" id="fig|84531.8.peg.4721"/>